<dbReference type="Gene3D" id="1.25.40.80">
    <property type="match status" value="1"/>
</dbReference>
<keyword evidence="1" id="KW-0456">Lyase</keyword>
<proteinExistence type="predicted"/>
<name>D0L048_HALNC</name>
<dbReference type="GO" id="GO:0016829">
    <property type="term" value="F:lyase activity"/>
    <property type="evidence" value="ECO:0007669"/>
    <property type="project" value="UniProtKB-KW"/>
</dbReference>
<dbReference type="PANTHER" id="PTHR38657">
    <property type="entry name" value="SLR1343 PROTEIN"/>
    <property type="match status" value="1"/>
</dbReference>
<dbReference type="KEGG" id="hna:Hneap_1235"/>
<dbReference type="InterPro" id="IPR014729">
    <property type="entry name" value="Rossmann-like_a/b/a_fold"/>
</dbReference>
<dbReference type="Gene3D" id="3.40.50.620">
    <property type="entry name" value="HUPs"/>
    <property type="match status" value="1"/>
</dbReference>
<protein>
    <submittedName>
        <fullName evidence="1">Deoxyribodipyrimidine photolyase-related protein</fullName>
    </submittedName>
</protein>
<dbReference type="Gene3D" id="1.10.579.10">
    <property type="entry name" value="DNA Cyclobutane Dipyrimidine Photolyase, subunit A, domain 3"/>
    <property type="match status" value="1"/>
</dbReference>
<dbReference type="EMBL" id="CP001801">
    <property type="protein sequence ID" value="ACX96071.1"/>
    <property type="molecule type" value="Genomic_DNA"/>
</dbReference>
<evidence type="ECO:0000313" key="1">
    <source>
        <dbReference type="EMBL" id="ACX96071.1"/>
    </source>
</evidence>
<evidence type="ECO:0000313" key="2">
    <source>
        <dbReference type="Proteomes" id="UP000009102"/>
    </source>
</evidence>
<dbReference type="AlphaFoldDB" id="D0L048"/>
<dbReference type="RefSeq" id="WP_012824105.1">
    <property type="nucleotide sequence ID" value="NC_013422.1"/>
</dbReference>
<dbReference type="eggNOG" id="COG3046">
    <property type="taxonomic scope" value="Bacteria"/>
</dbReference>
<dbReference type="Gene3D" id="1.10.10.1710">
    <property type="entry name" value="Deoxyribodipyrimidine photolyase-related"/>
    <property type="match status" value="1"/>
</dbReference>
<gene>
    <name evidence="1" type="ordered locus">Hneap_1235</name>
</gene>
<dbReference type="InterPro" id="IPR036134">
    <property type="entry name" value="Crypto/Photolyase_FAD-like_sf"/>
</dbReference>
<dbReference type="PANTHER" id="PTHR38657:SF1">
    <property type="entry name" value="SLR1343 PROTEIN"/>
    <property type="match status" value="1"/>
</dbReference>
<dbReference type="STRING" id="555778.Hneap_1235"/>
<dbReference type="HOGENOM" id="CLU_031632_1_0_6"/>
<accession>D0L048</accession>
<dbReference type="SUPFAM" id="SSF48173">
    <property type="entry name" value="Cryptochrome/photolyase FAD-binding domain"/>
    <property type="match status" value="1"/>
</dbReference>
<reference evidence="1 2" key="1">
    <citation type="submission" date="2009-10" db="EMBL/GenBank/DDBJ databases">
        <title>Complete sequence of Halothiobacillus neapolitanus c2.</title>
        <authorList>
            <consortium name="US DOE Joint Genome Institute"/>
            <person name="Lucas S."/>
            <person name="Copeland A."/>
            <person name="Lapidus A."/>
            <person name="Glavina del Rio T."/>
            <person name="Tice H."/>
            <person name="Bruce D."/>
            <person name="Goodwin L."/>
            <person name="Pitluck S."/>
            <person name="Davenport K."/>
            <person name="Brettin T."/>
            <person name="Detter J.C."/>
            <person name="Han C."/>
            <person name="Tapia R."/>
            <person name="Larimer F."/>
            <person name="Land M."/>
            <person name="Hauser L."/>
            <person name="Kyrpides N."/>
            <person name="Mikhailova N."/>
            <person name="Kerfeld C."/>
            <person name="Cannon G."/>
            <person name="Heinhort S."/>
        </authorList>
    </citation>
    <scope>NUCLEOTIDE SEQUENCE [LARGE SCALE GENOMIC DNA]</scope>
    <source>
        <strain evidence="2">ATCC 23641 / c2</strain>
    </source>
</reference>
<dbReference type="InterPro" id="IPR052551">
    <property type="entry name" value="UV-DNA_repair_photolyase"/>
</dbReference>
<dbReference type="Pfam" id="PF04244">
    <property type="entry name" value="DPRP"/>
    <property type="match status" value="1"/>
</dbReference>
<keyword evidence="2" id="KW-1185">Reference proteome</keyword>
<organism evidence="1 2">
    <name type="scientific">Halothiobacillus neapolitanus (strain ATCC 23641 / DSM 15147 / CIP 104769 / NCIMB 8539 / c2)</name>
    <name type="common">Thiobacillus neapolitanus</name>
    <dbReference type="NCBI Taxonomy" id="555778"/>
    <lineage>
        <taxon>Bacteria</taxon>
        <taxon>Pseudomonadati</taxon>
        <taxon>Pseudomonadota</taxon>
        <taxon>Gammaproteobacteria</taxon>
        <taxon>Chromatiales</taxon>
        <taxon>Halothiobacillaceae</taxon>
        <taxon>Halothiobacillus</taxon>
    </lineage>
</organism>
<dbReference type="InterPro" id="IPR007357">
    <property type="entry name" value="PhrB-like"/>
</dbReference>
<sequence length="511" mass="57522">MRQLIVILGDQLNRNSAVFDGFDPAQDAVFMAEATGEAAHVWSHKLRIALFFSAMRHFAAALRSEGLTVHYAQIGSPPHGALADALAAAIVVHQPQQVVWVSAGAERLNHALKATCDQHKVPWKIYPDRHFIATENQFSDWAKGRKSLRLEYWYRQLRQQTGLLMEDDQPIGGAWNFDAQNRAAFDTRGPGLLPAPMGFPPDAITQQVIETVARYFPGHPGALDGFDWPITREQVEAALEDFITHRLPLFGHYQDAMWTDEPWLYHSRLSAALNLKLIDPATVCRAAEAAYRQGQVPLAAAEGFIRQILGWREYVRGLYAHYGDEWLDMNALNAQHDLPDFFWTGDTPAHCLSQTIGQTMRTGYAHHIQRLMVTGLYCLLAGVRPRAVHEWYLAVYVDAVEWVEIPNVIGMSQFADGGIMASKPYIASGSYIDRMSNYCAHCSFHPKEAVGAKACPFTTLYWAFLDRHEKRFAQHPRLALQVKNLQRKSAEERALIRAQAESHLAGVMQKP</sequence>
<dbReference type="Proteomes" id="UP000009102">
    <property type="component" value="Chromosome"/>
</dbReference>